<organism evidence="1 2">
    <name type="scientific">Marinoscillum luteum</name>
    <dbReference type="NCBI Taxonomy" id="861051"/>
    <lineage>
        <taxon>Bacteria</taxon>
        <taxon>Pseudomonadati</taxon>
        <taxon>Bacteroidota</taxon>
        <taxon>Cytophagia</taxon>
        <taxon>Cytophagales</taxon>
        <taxon>Reichenbachiellaceae</taxon>
        <taxon>Marinoscillum</taxon>
    </lineage>
</organism>
<comment type="caution">
    <text evidence="1">The sequence shown here is derived from an EMBL/GenBank/DDBJ whole genome shotgun (WGS) entry which is preliminary data.</text>
</comment>
<evidence type="ECO:0000313" key="2">
    <source>
        <dbReference type="Proteomes" id="UP001610063"/>
    </source>
</evidence>
<reference evidence="1 2" key="1">
    <citation type="journal article" date="2013" name="Int. J. Syst. Evol. Microbiol.">
        <title>Marinoscillum luteum sp. nov., isolated from marine sediment.</title>
        <authorList>
            <person name="Cha I.T."/>
            <person name="Park S.J."/>
            <person name="Kim S.J."/>
            <person name="Kim J.G."/>
            <person name="Jung M.Y."/>
            <person name="Shin K.S."/>
            <person name="Kwon K.K."/>
            <person name="Yang S.H."/>
            <person name="Seo Y.S."/>
            <person name="Rhee S.K."/>
        </authorList>
    </citation>
    <scope>NUCLEOTIDE SEQUENCE [LARGE SCALE GENOMIC DNA]</scope>
    <source>
        <strain evidence="1 2">KCTC 23939</strain>
    </source>
</reference>
<evidence type="ECO:0000313" key="1">
    <source>
        <dbReference type="EMBL" id="MFH6982869.1"/>
    </source>
</evidence>
<gene>
    <name evidence="1" type="ORF">ACHKAR_05445</name>
</gene>
<dbReference type="InterPro" id="IPR045493">
    <property type="entry name" value="DUF6435"/>
</dbReference>
<dbReference type="Proteomes" id="UP001610063">
    <property type="component" value="Unassembled WGS sequence"/>
</dbReference>
<dbReference type="EMBL" id="JBIPKE010000013">
    <property type="protein sequence ID" value="MFH6982869.1"/>
    <property type="molecule type" value="Genomic_DNA"/>
</dbReference>
<proteinExistence type="predicted"/>
<protein>
    <submittedName>
        <fullName evidence="1">Lacal_2735 family protein</fullName>
    </submittedName>
</protein>
<dbReference type="NCBIfam" id="NF033487">
    <property type="entry name" value="Lacal_2735_fam"/>
    <property type="match status" value="1"/>
</dbReference>
<name>A0ABW7N819_9BACT</name>
<sequence length="62" mass="7435">MNIFNIFNSKPKRELLQDRYDKLMERVYALEMSNLKAAALTRRKAQRVLLQLVELEKRQPSQ</sequence>
<keyword evidence="2" id="KW-1185">Reference proteome</keyword>
<dbReference type="RefSeq" id="WP_395416501.1">
    <property type="nucleotide sequence ID" value="NZ_JBIPKE010000013.1"/>
</dbReference>
<accession>A0ABW7N819</accession>